<reference evidence="4" key="2">
    <citation type="journal article" date="2016" name="Int. J. Syst. Evol. Microbiol.">
        <title>Caldimicrobium thiodismutans sp. nov., a sulfur-disproportionating bacterium isolated from a hot spring.</title>
        <authorList>
            <person name="Kojima H."/>
            <person name="Umezawa K."/>
            <person name="Fukui M."/>
        </authorList>
    </citation>
    <scope>NUCLEOTIDE SEQUENCE [LARGE SCALE GENOMIC DNA]</scope>
    <source>
        <strain evidence="4">TF1</strain>
    </source>
</reference>
<dbReference type="AlphaFoldDB" id="A0A0U5ARQ2"/>
<feature type="domain" description="Phosphatidic acid phosphatase type 2/haloperoxidase" evidence="2">
    <location>
        <begin position="67"/>
        <end position="187"/>
    </location>
</feature>
<dbReference type="Gene3D" id="1.20.144.10">
    <property type="entry name" value="Phosphatidic acid phosphatase type 2/haloperoxidase"/>
    <property type="match status" value="1"/>
</dbReference>
<feature type="transmembrane region" description="Helical" evidence="1">
    <location>
        <begin position="171"/>
        <end position="190"/>
    </location>
</feature>
<evidence type="ECO:0000313" key="3">
    <source>
        <dbReference type="EMBL" id="BAU23585.1"/>
    </source>
</evidence>
<evidence type="ECO:0000259" key="2">
    <source>
        <dbReference type="SMART" id="SM00014"/>
    </source>
</evidence>
<dbReference type="InterPro" id="IPR036938">
    <property type="entry name" value="PAP2/HPO_sf"/>
</dbReference>
<feature type="transmembrane region" description="Helical" evidence="1">
    <location>
        <begin position="146"/>
        <end position="164"/>
    </location>
</feature>
<dbReference type="InterPro" id="IPR000326">
    <property type="entry name" value="PAP2/HPO"/>
</dbReference>
<dbReference type="RefSeq" id="WP_068514782.1">
    <property type="nucleotide sequence ID" value="NZ_AP014945.1"/>
</dbReference>
<dbReference type="KEGG" id="cthi:THC_1214"/>
<feature type="transmembrane region" description="Helical" evidence="1">
    <location>
        <begin position="64"/>
        <end position="85"/>
    </location>
</feature>
<accession>A0A0U5ARQ2</accession>
<sequence>MIDTIISLDIKLFYIINGVRTSYLDKILPLFSQKTSLFLFYIFLFLLVVFLYSRERKLSLKKYLFLILFFILGFGISDFSCGKIFKPIFQRERPFACLPGVYFYTEDHFRFVETPLTYKKTLSFPSCHAGNAGFGSTFVSFLKPSLSPLTILFALLVGYSRIYLGHHFPLDVFGGYILGFLIGFTFYWVWKQI</sequence>
<organism evidence="3 4">
    <name type="scientific">Caldimicrobium thiodismutans</name>
    <dbReference type="NCBI Taxonomy" id="1653476"/>
    <lineage>
        <taxon>Bacteria</taxon>
        <taxon>Pseudomonadati</taxon>
        <taxon>Thermodesulfobacteriota</taxon>
        <taxon>Thermodesulfobacteria</taxon>
        <taxon>Thermodesulfobacteriales</taxon>
        <taxon>Thermodesulfobacteriaceae</taxon>
        <taxon>Caldimicrobium</taxon>
    </lineage>
</organism>
<dbReference type="OrthoDB" id="9801622at2"/>
<dbReference type="PANTHER" id="PTHR14969">
    <property type="entry name" value="SPHINGOSINE-1-PHOSPHATE PHOSPHOHYDROLASE"/>
    <property type="match status" value="1"/>
</dbReference>
<keyword evidence="4" id="KW-1185">Reference proteome</keyword>
<protein>
    <recommendedName>
        <fullName evidence="2">Phosphatidic acid phosphatase type 2/haloperoxidase domain-containing protein</fullName>
    </recommendedName>
</protein>
<dbReference type="PANTHER" id="PTHR14969:SF13">
    <property type="entry name" value="AT30094P"/>
    <property type="match status" value="1"/>
</dbReference>
<proteinExistence type="predicted"/>
<dbReference type="SMART" id="SM00014">
    <property type="entry name" value="acidPPc"/>
    <property type="match status" value="1"/>
</dbReference>
<feature type="transmembrane region" description="Helical" evidence="1">
    <location>
        <begin position="35"/>
        <end position="52"/>
    </location>
</feature>
<keyword evidence="1" id="KW-0472">Membrane</keyword>
<keyword evidence="1" id="KW-0812">Transmembrane</keyword>
<evidence type="ECO:0000313" key="4">
    <source>
        <dbReference type="Proteomes" id="UP000068196"/>
    </source>
</evidence>
<keyword evidence="1" id="KW-1133">Transmembrane helix</keyword>
<dbReference type="Proteomes" id="UP000068196">
    <property type="component" value="Chromosome"/>
</dbReference>
<dbReference type="GO" id="GO:0042392">
    <property type="term" value="F:sphingosine-1-phosphate phosphatase activity"/>
    <property type="evidence" value="ECO:0007669"/>
    <property type="project" value="TreeGrafter"/>
</dbReference>
<name>A0A0U5ARQ2_9BACT</name>
<dbReference type="Pfam" id="PF01569">
    <property type="entry name" value="PAP2"/>
    <property type="match status" value="1"/>
</dbReference>
<gene>
    <name evidence="3" type="ORF">THC_1214</name>
</gene>
<reference evidence="3 4" key="1">
    <citation type="journal article" date="2016" name="Int. J. Syst. Evol. Microbiol.">
        <title>Caldimicrobium thiodismutans sp. nov., a sulfur-disproportionating bacterium isolated from a hot spring, and emended description of the genus Caldimicrobium.</title>
        <authorList>
            <person name="Kojima H."/>
            <person name="Umezawa K."/>
            <person name="Fukui M."/>
        </authorList>
    </citation>
    <scope>NUCLEOTIDE SEQUENCE [LARGE SCALE GENOMIC DNA]</scope>
    <source>
        <strain evidence="3 4">TF1</strain>
    </source>
</reference>
<dbReference type="STRING" id="1653476.THC_1214"/>
<dbReference type="SUPFAM" id="SSF48317">
    <property type="entry name" value="Acid phosphatase/Vanadium-dependent haloperoxidase"/>
    <property type="match status" value="1"/>
</dbReference>
<evidence type="ECO:0000256" key="1">
    <source>
        <dbReference type="SAM" id="Phobius"/>
    </source>
</evidence>
<dbReference type="EMBL" id="AP014945">
    <property type="protein sequence ID" value="BAU23585.1"/>
    <property type="molecule type" value="Genomic_DNA"/>
</dbReference>